<keyword evidence="4 7" id="KW-1133">Transmembrane helix</keyword>
<evidence type="ECO:0000313" key="10">
    <source>
        <dbReference type="Proteomes" id="UP000290657"/>
    </source>
</evidence>
<evidence type="ECO:0000256" key="6">
    <source>
        <dbReference type="ARBA" id="ARBA00034125"/>
    </source>
</evidence>
<dbReference type="Proteomes" id="UP000290657">
    <property type="component" value="Unassembled WGS sequence"/>
</dbReference>
<organism evidence="9 10">
    <name type="scientific">Candidatus Marinarcus aquaticus</name>
    <dbReference type="NCBI Taxonomy" id="2044504"/>
    <lineage>
        <taxon>Bacteria</taxon>
        <taxon>Pseudomonadati</taxon>
        <taxon>Campylobacterota</taxon>
        <taxon>Epsilonproteobacteria</taxon>
        <taxon>Campylobacterales</taxon>
        <taxon>Arcobacteraceae</taxon>
        <taxon>Candidatus Marinarcus</taxon>
    </lineage>
</organism>
<evidence type="ECO:0000256" key="7">
    <source>
        <dbReference type="SAM" id="Phobius"/>
    </source>
</evidence>
<keyword evidence="2" id="KW-1003">Cell membrane</keyword>
<dbReference type="Pfam" id="PF06738">
    <property type="entry name" value="ThrE"/>
    <property type="match status" value="1"/>
</dbReference>
<evidence type="ECO:0000313" key="9">
    <source>
        <dbReference type="EMBL" id="RXJ57664.1"/>
    </source>
</evidence>
<name>A0A4Q0XQ53_9BACT</name>
<proteinExistence type="inferred from homology"/>
<comment type="caution">
    <text evidence="9">The sequence shown here is derived from an EMBL/GenBank/DDBJ whole genome shotgun (WGS) entry which is preliminary data.</text>
</comment>
<feature type="transmembrane region" description="Helical" evidence="7">
    <location>
        <begin position="120"/>
        <end position="139"/>
    </location>
</feature>
<evidence type="ECO:0000256" key="4">
    <source>
        <dbReference type="ARBA" id="ARBA00022989"/>
    </source>
</evidence>
<reference evidence="9 10" key="1">
    <citation type="submission" date="2017-10" db="EMBL/GenBank/DDBJ databases">
        <title>Genomics of the genus Arcobacter.</title>
        <authorList>
            <person name="Perez-Cataluna A."/>
            <person name="Figueras M.J."/>
        </authorList>
    </citation>
    <scope>NUCLEOTIDE SEQUENCE [LARGE SCALE GENOMIC DNA]</scope>
    <source>
        <strain evidence="9 10">CECT 8987</strain>
    </source>
</reference>
<dbReference type="GO" id="GO:0005886">
    <property type="term" value="C:plasma membrane"/>
    <property type="evidence" value="ECO:0007669"/>
    <property type="project" value="UniProtKB-SubCell"/>
</dbReference>
<feature type="transmembrane region" description="Helical" evidence="7">
    <location>
        <begin position="198"/>
        <end position="217"/>
    </location>
</feature>
<evidence type="ECO:0000256" key="1">
    <source>
        <dbReference type="ARBA" id="ARBA00004651"/>
    </source>
</evidence>
<dbReference type="InterPro" id="IPR050539">
    <property type="entry name" value="ThrE_Dicarb/AminoAcid_Exp"/>
</dbReference>
<keyword evidence="3 7" id="KW-0812">Transmembrane</keyword>
<dbReference type="EMBL" id="PDKN01000004">
    <property type="protein sequence ID" value="RXJ57664.1"/>
    <property type="molecule type" value="Genomic_DNA"/>
</dbReference>
<protein>
    <recommendedName>
        <fullName evidence="8">Threonine/serine exporter-like N-terminal domain-containing protein</fullName>
    </recommendedName>
</protein>
<dbReference type="GO" id="GO:0015744">
    <property type="term" value="P:succinate transport"/>
    <property type="evidence" value="ECO:0007669"/>
    <property type="project" value="TreeGrafter"/>
</dbReference>
<evidence type="ECO:0000259" key="8">
    <source>
        <dbReference type="Pfam" id="PF06738"/>
    </source>
</evidence>
<evidence type="ECO:0000256" key="3">
    <source>
        <dbReference type="ARBA" id="ARBA00022692"/>
    </source>
</evidence>
<feature type="transmembrane region" description="Helical" evidence="7">
    <location>
        <begin position="170"/>
        <end position="192"/>
    </location>
</feature>
<comment type="subcellular location">
    <subcellularLocation>
        <location evidence="1">Cell membrane</location>
        <topology evidence="1">Multi-pass membrane protein</topology>
    </subcellularLocation>
</comment>
<dbReference type="RefSeq" id="WP_128996236.1">
    <property type="nucleotide sequence ID" value="NZ_PDKN01000004.1"/>
</dbReference>
<dbReference type="GO" id="GO:0022857">
    <property type="term" value="F:transmembrane transporter activity"/>
    <property type="evidence" value="ECO:0007669"/>
    <property type="project" value="InterPro"/>
</dbReference>
<dbReference type="PANTHER" id="PTHR34390:SF2">
    <property type="entry name" value="SUCCINATE TRANSPORTER SUBUNIT YJJP-RELATED"/>
    <property type="match status" value="1"/>
</dbReference>
<comment type="similarity">
    <text evidence="6">Belongs to the ThrE exporter (TC 2.A.79) family.</text>
</comment>
<feature type="transmembrane region" description="Helical" evidence="7">
    <location>
        <begin position="238"/>
        <end position="258"/>
    </location>
</feature>
<dbReference type="AlphaFoldDB" id="A0A4Q0XQ53"/>
<keyword evidence="10" id="KW-1185">Reference proteome</keyword>
<dbReference type="PANTHER" id="PTHR34390">
    <property type="entry name" value="UPF0442 PROTEIN YJJB-RELATED"/>
    <property type="match status" value="1"/>
</dbReference>
<sequence>MKTENPNIAYDEQSKITRAIIRAATLMLEFGAESRLVEQTAQRMGTALGVRSVEISLIPSAIVLTTLTSNQSVTTTRRAHHKPINMSIVYDVQKICIDLEKNPYSVETVIQQLKDIQPNYYNRWLIVLMVGLACASFAYLRGADWVAFGITLLASSVGMFIRQELAKRQFILIITFGITAFFVTLIASLSYINNISATPNIALSSSVLLLVPGFPFVNSFLDAMKGYLSMGWGRWMQASLLTLATSMGIIFAMSILNIKGW</sequence>
<dbReference type="OrthoDB" id="9813917at2"/>
<dbReference type="InterPro" id="IPR010619">
    <property type="entry name" value="ThrE-like_N"/>
</dbReference>
<accession>A0A4Q0XQ53</accession>
<evidence type="ECO:0000256" key="2">
    <source>
        <dbReference type="ARBA" id="ARBA00022475"/>
    </source>
</evidence>
<gene>
    <name evidence="9" type="ORF">CRV04_07590</name>
</gene>
<feature type="domain" description="Threonine/serine exporter-like N-terminal" evidence="8">
    <location>
        <begin position="19"/>
        <end position="255"/>
    </location>
</feature>
<evidence type="ECO:0000256" key="5">
    <source>
        <dbReference type="ARBA" id="ARBA00023136"/>
    </source>
</evidence>
<keyword evidence="5 7" id="KW-0472">Membrane</keyword>